<evidence type="ECO:0000256" key="6">
    <source>
        <dbReference type="ARBA" id="ARBA00022723"/>
    </source>
</evidence>
<dbReference type="InterPro" id="IPR045169">
    <property type="entry name" value="NO2/SO3_Rdtase_4Fe4S_prot"/>
</dbReference>
<keyword evidence="7 13" id="KW-0560">Oxidoreductase</keyword>
<dbReference type="GO" id="GO:0050311">
    <property type="term" value="F:sulfite reductase (ferredoxin) activity"/>
    <property type="evidence" value="ECO:0007669"/>
    <property type="project" value="UniProtKB-EC"/>
</dbReference>
<dbReference type="PANTHER" id="PTHR11493:SF47">
    <property type="entry name" value="SULFITE REDUCTASE [NADPH] SUBUNIT BETA"/>
    <property type="match status" value="1"/>
</dbReference>
<evidence type="ECO:0000256" key="8">
    <source>
        <dbReference type="ARBA" id="ARBA00023004"/>
    </source>
</evidence>
<feature type="domain" description="Nitrite/sulphite reductase 4Fe-4S" evidence="10">
    <location>
        <begin position="175"/>
        <end position="330"/>
    </location>
</feature>
<dbReference type="AlphaFoldDB" id="A0A1S8D766"/>
<dbReference type="Pfam" id="PF01077">
    <property type="entry name" value="NIR_SIR"/>
    <property type="match status" value="2"/>
</dbReference>
<evidence type="ECO:0000256" key="3">
    <source>
        <dbReference type="ARBA" id="ARBA00010429"/>
    </source>
</evidence>
<dbReference type="Pfam" id="PF03460">
    <property type="entry name" value="NIR_SIR_ferr"/>
    <property type="match status" value="2"/>
</dbReference>
<feature type="domain" description="Nitrite/Sulfite reductase ferredoxin-like" evidence="11">
    <location>
        <begin position="81"/>
        <end position="137"/>
    </location>
</feature>
<gene>
    <name evidence="13" type="primary">sir_1</name>
    <name evidence="12" type="ORF">APZ41_009395</name>
    <name evidence="13" type="ORF">NCTC13291_02227</name>
</gene>
<evidence type="ECO:0000256" key="5">
    <source>
        <dbReference type="ARBA" id="ARBA00022617"/>
    </source>
</evidence>
<evidence type="ECO:0000259" key="10">
    <source>
        <dbReference type="Pfam" id="PF01077"/>
    </source>
</evidence>
<dbReference type="PANTHER" id="PTHR11493">
    <property type="entry name" value="SULFITE REDUCTASE [NADPH] SUBUNIT BETA-RELATED"/>
    <property type="match status" value="1"/>
</dbReference>
<dbReference type="InterPro" id="IPR036136">
    <property type="entry name" value="Nit/Sulf_reduc_fer-like_dom_sf"/>
</dbReference>
<dbReference type="PRINTS" id="PR00397">
    <property type="entry name" value="SIROHAEM"/>
</dbReference>
<dbReference type="EMBL" id="UGVN01000001">
    <property type="protein sequence ID" value="SUE40659.1"/>
    <property type="molecule type" value="Genomic_DNA"/>
</dbReference>
<evidence type="ECO:0000313" key="15">
    <source>
        <dbReference type="Proteomes" id="UP000254919"/>
    </source>
</evidence>
<keyword evidence="6" id="KW-0479">Metal-binding</keyword>
<keyword evidence="4" id="KW-0004">4Fe-4S</keyword>
<evidence type="ECO:0000259" key="11">
    <source>
        <dbReference type="Pfam" id="PF03460"/>
    </source>
</evidence>
<comment type="cofactor">
    <cofactor evidence="1">
        <name>siroheme</name>
        <dbReference type="ChEBI" id="CHEBI:60052"/>
    </cofactor>
</comment>
<dbReference type="GO" id="GO:0016002">
    <property type="term" value="F:sulfite reductase activity"/>
    <property type="evidence" value="ECO:0007669"/>
    <property type="project" value="TreeGrafter"/>
</dbReference>
<keyword evidence="5" id="KW-0349">Heme</keyword>
<evidence type="ECO:0000313" key="13">
    <source>
        <dbReference type="EMBL" id="SUE40659.1"/>
    </source>
</evidence>
<dbReference type="GO" id="GO:0020037">
    <property type="term" value="F:heme binding"/>
    <property type="evidence" value="ECO:0007669"/>
    <property type="project" value="InterPro"/>
</dbReference>
<evidence type="ECO:0000256" key="1">
    <source>
        <dbReference type="ARBA" id="ARBA00001929"/>
    </source>
</evidence>
<dbReference type="SUPFAM" id="SSF55124">
    <property type="entry name" value="Nitrite/Sulfite reductase N-terminal domain-like"/>
    <property type="match status" value="2"/>
</dbReference>
<dbReference type="STRING" id="207340.APZ41_009395"/>
<keyword evidence="8" id="KW-0408">Iron</keyword>
<protein>
    <submittedName>
        <fullName evidence="13">Sulfite reductase [ferredoxin]</fullName>
        <ecNumber evidence="13">1.8.7.1</ecNumber>
    </submittedName>
    <submittedName>
        <fullName evidence="12">Sulfite reductase subunit beta</fullName>
    </submittedName>
</protein>
<organism evidence="12 14">
    <name type="scientific">Roseomonas mucosa</name>
    <dbReference type="NCBI Taxonomy" id="207340"/>
    <lineage>
        <taxon>Bacteria</taxon>
        <taxon>Pseudomonadati</taxon>
        <taxon>Pseudomonadota</taxon>
        <taxon>Alphaproteobacteria</taxon>
        <taxon>Acetobacterales</taxon>
        <taxon>Roseomonadaceae</taxon>
        <taxon>Roseomonas</taxon>
    </lineage>
</organism>
<keyword evidence="14" id="KW-1185">Reference proteome</keyword>
<proteinExistence type="inferred from homology"/>
<comment type="cofactor">
    <cofactor evidence="2">
        <name>[4Fe-4S] cluster</name>
        <dbReference type="ChEBI" id="CHEBI:49883"/>
    </cofactor>
</comment>
<dbReference type="InterPro" id="IPR006067">
    <property type="entry name" value="NO2/SO3_Rdtase_4Fe4S_dom"/>
</dbReference>
<dbReference type="SUPFAM" id="SSF56014">
    <property type="entry name" value="Nitrite and sulphite reductase 4Fe-4S domain-like"/>
    <property type="match status" value="2"/>
</dbReference>
<evidence type="ECO:0000313" key="14">
    <source>
        <dbReference type="Proteomes" id="UP000054844"/>
    </source>
</evidence>
<name>A0A1S8D766_9PROT</name>
<dbReference type="Gene3D" id="3.30.413.10">
    <property type="entry name" value="Sulfite Reductase Hemoprotein, domain 1"/>
    <property type="match status" value="2"/>
</dbReference>
<dbReference type="PROSITE" id="PS00365">
    <property type="entry name" value="NIR_SIR"/>
    <property type="match status" value="1"/>
</dbReference>
<dbReference type="GO" id="GO:0009337">
    <property type="term" value="C:sulfite reductase complex (NADPH)"/>
    <property type="evidence" value="ECO:0007669"/>
    <property type="project" value="TreeGrafter"/>
</dbReference>
<dbReference type="GO" id="GO:0000103">
    <property type="term" value="P:sulfate assimilation"/>
    <property type="evidence" value="ECO:0007669"/>
    <property type="project" value="TreeGrafter"/>
</dbReference>
<accession>A0A1S8D766</accession>
<feature type="domain" description="Nitrite/Sulfite reductase ferredoxin-like" evidence="11">
    <location>
        <begin position="351"/>
        <end position="419"/>
    </location>
</feature>
<dbReference type="InterPro" id="IPR006066">
    <property type="entry name" value="NO2/SO3_Rdtase_FeS/sirohaem_BS"/>
</dbReference>
<comment type="similarity">
    <text evidence="3">Belongs to the nitrite and sulfite reductase 4Fe-4S domain family.</text>
</comment>
<dbReference type="RefSeq" id="WP_019461642.1">
    <property type="nucleotide sequence ID" value="NZ_AP031462.1"/>
</dbReference>
<dbReference type="EMBL" id="LLWF02000024">
    <property type="protein sequence ID" value="ONH83450.1"/>
    <property type="molecule type" value="Genomic_DNA"/>
</dbReference>
<reference evidence="12 14" key="1">
    <citation type="submission" date="2016-12" db="EMBL/GenBank/DDBJ databases">
        <title>Draft genome sequence of Roseomonas mucosa strain AU37, isolated from a peripheral intravenous catheter.</title>
        <authorList>
            <person name="Choudhury M.A."/>
            <person name="Sidjabat H.E."/>
            <person name="Wailan A.M."/>
            <person name="Zhang L."/>
            <person name="Marsh N.M."/>
            <person name="Rickard C.M."/>
            <person name="Davies M."/>
            <person name="Mcmillan D.J."/>
        </authorList>
    </citation>
    <scope>NUCLEOTIDE SEQUENCE [LARGE SCALE GENOMIC DNA]</scope>
    <source>
        <strain evidence="12 14">SAVE376</strain>
    </source>
</reference>
<dbReference type="GeneID" id="99633275"/>
<reference evidence="13 15" key="2">
    <citation type="submission" date="2018-06" db="EMBL/GenBank/DDBJ databases">
        <authorList>
            <consortium name="Pathogen Informatics"/>
            <person name="Doyle S."/>
        </authorList>
    </citation>
    <scope>NUCLEOTIDE SEQUENCE [LARGE SCALE GENOMIC DNA]</scope>
    <source>
        <strain evidence="13 15">NCTC13291</strain>
    </source>
</reference>
<evidence type="ECO:0000256" key="4">
    <source>
        <dbReference type="ARBA" id="ARBA00022485"/>
    </source>
</evidence>
<evidence type="ECO:0000256" key="9">
    <source>
        <dbReference type="ARBA" id="ARBA00023014"/>
    </source>
</evidence>
<dbReference type="InterPro" id="IPR005117">
    <property type="entry name" value="NiRdtase/SiRdtase_haem-b_fer"/>
</dbReference>
<dbReference type="GO" id="GO:0046872">
    <property type="term" value="F:metal ion binding"/>
    <property type="evidence" value="ECO:0007669"/>
    <property type="project" value="UniProtKB-KW"/>
</dbReference>
<dbReference type="InterPro" id="IPR045854">
    <property type="entry name" value="NO2/SO3_Rdtase_4Fe4S_sf"/>
</dbReference>
<dbReference type="OrthoDB" id="9803707at2"/>
<feature type="domain" description="Nitrite/sulphite reductase 4Fe-4S" evidence="10">
    <location>
        <begin position="436"/>
        <end position="564"/>
    </location>
</feature>
<dbReference type="Proteomes" id="UP000254919">
    <property type="component" value="Unassembled WGS sequence"/>
</dbReference>
<keyword evidence="9" id="KW-0411">Iron-sulfur</keyword>
<evidence type="ECO:0000313" key="12">
    <source>
        <dbReference type="EMBL" id="ONH83450.1"/>
    </source>
</evidence>
<dbReference type="GO" id="GO:0051539">
    <property type="term" value="F:4 iron, 4 sulfur cluster binding"/>
    <property type="evidence" value="ECO:0007669"/>
    <property type="project" value="UniProtKB-KW"/>
</dbReference>
<dbReference type="Proteomes" id="UP000054844">
    <property type="component" value="Unassembled WGS sequence"/>
</dbReference>
<dbReference type="EC" id="1.8.7.1" evidence="13"/>
<evidence type="ECO:0000256" key="2">
    <source>
        <dbReference type="ARBA" id="ARBA00001966"/>
    </source>
</evidence>
<sequence length="575" mass="62762">MAQTGTTTGTTQKKPTGVEISKLASRGLRGGVAAELSSTETRGGVSEDSFNLLKFHGTYEQFDRDTATPRKQAGLDKEWQFMVRVRAPAGLLTAEQYLALDAMADRYSNSTLRVTTRQALQFHGVLRENLKPTIAAINHTLLTTMAACGDVVRNVTTTPAPRRDAIHRQLVEDARMLSERLLPRTRAHHEIFLDEEPVSAVPEEEPLYGATYLPRKFKIGLAHPDDNTADVLTNDLGFIAIGDGAGGIGAYQVCIGGGLGLTHNRPDTFPRLASPVTVVPRERLLHAAEAVVRFQRDHGDRTDRRRARLKYVIEDYGLDWVREQLAPYFGGELADPGPLPRLCLPELLGWHAQGDGRFWLGVPVPSGRIADQGRVRLRTALREVVTRWGANPVLTPQQDVILADLPANSREAVESLLREHGVTLTESLSPLARWALACPALPTCGLALTEAERVRDPLVAEIEAALERQELLDERISLRITGCPNGCARPYAGDIGLVGRVPGHFAIFVGGDFEGTRLSFKLHERVPQGEIAARLEPLFAAFAGDRREGEGFGDFCHRLGPDALLALGAAESVPA</sequence>
<dbReference type="NCBIfam" id="NF010029">
    <property type="entry name" value="PRK13504.1"/>
    <property type="match status" value="1"/>
</dbReference>
<evidence type="ECO:0000256" key="7">
    <source>
        <dbReference type="ARBA" id="ARBA00023002"/>
    </source>
</evidence>